<dbReference type="SUPFAM" id="SSF55144">
    <property type="entry name" value="LigT-like"/>
    <property type="match status" value="1"/>
</dbReference>
<dbReference type="AlphaFoldDB" id="A0A949JMC2"/>
<evidence type="ECO:0000313" key="2">
    <source>
        <dbReference type="EMBL" id="MBU7596785.1"/>
    </source>
</evidence>
<evidence type="ECO:0000313" key="3">
    <source>
        <dbReference type="Proteomes" id="UP000694501"/>
    </source>
</evidence>
<gene>
    <name evidence="2" type="ORF">JGS22_003810</name>
</gene>
<sequence>MGTHTLGVSIAVPEPYGSLLQERRVSYGDTAAHGIPTHVTLLPPTEVDDEGRSRIEAHLSAIAEAGRSFSMRLAGTDTFRPMSPVVFVQVVEGGSACAWLQEQVRSPGGPLDRELSFPYHPHVTVAHGIAEEAMDKAYEELADFEASWTATGFALYEQGADGVWRLQREFRFHDAVDAPASRGAVHTGPTPDEPDAAAGLTTVERANRASGADRRKRRPRPTAGAGRTETSEDGHRGALPGAGAQGAVVSEGMHGGVPAQSGPVKPASGPRPPAGTSAQVAHPWEPANRVDTQPWIG</sequence>
<dbReference type="InterPro" id="IPR050580">
    <property type="entry name" value="2H_phosphoesterase_YjcG-like"/>
</dbReference>
<keyword evidence="3" id="KW-1185">Reference proteome</keyword>
<keyword evidence="2" id="KW-0436">Ligase</keyword>
<dbReference type="GO" id="GO:0016874">
    <property type="term" value="F:ligase activity"/>
    <property type="evidence" value="ECO:0007669"/>
    <property type="project" value="UniProtKB-KW"/>
</dbReference>
<dbReference type="PANTHER" id="PTHR40037">
    <property type="entry name" value="PHOSPHOESTERASE YJCG-RELATED"/>
    <property type="match status" value="1"/>
</dbReference>
<proteinExistence type="predicted"/>
<dbReference type="Pfam" id="PF13563">
    <property type="entry name" value="2_5_RNA_ligase2"/>
    <property type="match status" value="1"/>
</dbReference>
<feature type="region of interest" description="Disordered" evidence="1">
    <location>
        <begin position="180"/>
        <end position="297"/>
    </location>
</feature>
<dbReference type="EMBL" id="JAELVF020000001">
    <property type="protein sequence ID" value="MBU7596785.1"/>
    <property type="molecule type" value="Genomic_DNA"/>
</dbReference>
<accession>A0A949JMC2</accession>
<organism evidence="2 3">
    <name type="scientific">Streptomyces tardus</name>
    <dbReference type="NCBI Taxonomy" id="2780544"/>
    <lineage>
        <taxon>Bacteria</taxon>
        <taxon>Bacillati</taxon>
        <taxon>Actinomycetota</taxon>
        <taxon>Actinomycetes</taxon>
        <taxon>Kitasatosporales</taxon>
        <taxon>Streptomycetaceae</taxon>
        <taxon>Streptomyces</taxon>
    </lineage>
</organism>
<name>A0A949JMC2_9ACTN</name>
<protein>
    <submittedName>
        <fullName evidence="2">2'-5' RNA ligase family protein</fullName>
    </submittedName>
</protein>
<comment type="caution">
    <text evidence="2">The sequence shown here is derived from an EMBL/GenBank/DDBJ whole genome shotgun (WGS) entry which is preliminary data.</text>
</comment>
<dbReference type="Gene3D" id="3.90.1140.10">
    <property type="entry name" value="Cyclic phosphodiesterase"/>
    <property type="match status" value="1"/>
</dbReference>
<evidence type="ECO:0000256" key="1">
    <source>
        <dbReference type="SAM" id="MobiDB-lite"/>
    </source>
</evidence>
<dbReference type="PANTHER" id="PTHR40037:SF1">
    <property type="entry name" value="PHOSPHOESTERASE SAOUHSC_00951-RELATED"/>
    <property type="match status" value="1"/>
</dbReference>
<reference evidence="2" key="1">
    <citation type="submission" date="2021-06" db="EMBL/GenBank/DDBJ databases">
        <title>Sequencing of actinobacteria type strains.</title>
        <authorList>
            <person name="Nguyen G.-S."/>
            <person name="Wentzel A."/>
        </authorList>
    </citation>
    <scope>NUCLEOTIDE SEQUENCE</scope>
    <source>
        <strain evidence="2">P38-E01</strain>
    </source>
</reference>
<dbReference type="InterPro" id="IPR009097">
    <property type="entry name" value="Cyclic_Pdiesterase"/>
</dbReference>
<dbReference type="Proteomes" id="UP000694501">
    <property type="component" value="Unassembled WGS sequence"/>
</dbReference>